<dbReference type="InterPro" id="IPR011650">
    <property type="entry name" value="Peptidase_M20_dimer"/>
</dbReference>
<dbReference type="CDD" id="cd03886">
    <property type="entry name" value="M20_Acy1"/>
    <property type="match status" value="1"/>
</dbReference>
<evidence type="ECO:0000259" key="2">
    <source>
        <dbReference type="Pfam" id="PF07687"/>
    </source>
</evidence>
<comment type="cofactor">
    <cofactor evidence="1">
        <name>Mn(2+)</name>
        <dbReference type="ChEBI" id="CHEBI:29035"/>
    </cofactor>
    <text evidence="1">The Mn(2+) ion enhances activity.</text>
</comment>
<dbReference type="Pfam" id="PF07687">
    <property type="entry name" value="M20_dimer"/>
    <property type="match status" value="1"/>
</dbReference>
<dbReference type="InterPro" id="IPR036264">
    <property type="entry name" value="Bact_exopeptidase_dim_dom"/>
</dbReference>
<dbReference type="PANTHER" id="PTHR11014">
    <property type="entry name" value="PEPTIDASE M20 FAMILY MEMBER"/>
    <property type="match status" value="1"/>
</dbReference>
<dbReference type="GO" id="GO:0016787">
    <property type="term" value="F:hydrolase activity"/>
    <property type="evidence" value="ECO:0007669"/>
    <property type="project" value="UniProtKB-KW"/>
</dbReference>
<evidence type="ECO:0000313" key="4">
    <source>
        <dbReference type="Proteomes" id="UP000006666"/>
    </source>
</evidence>
<feature type="domain" description="Peptidase M20 dimerisation" evidence="2">
    <location>
        <begin position="218"/>
        <end position="312"/>
    </location>
</feature>
<dbReference type="Gene3D" id="3.40.630.10">
    <property type="entry name" value="Zn peptidases"/>
    <property type="match status" value="1"/>
</dbReference>
<protein>
    <submittedName>
        <fullName evidence="3">Amidohydrolase</fullName>
    </submittedName>
</protein>
<feature type="binding site" evidence="1">
    <location>
        <position position="395"/>
    </location>
    <ligand>
        <name>Mn(2+)</name>
        <dbReference type="ChEBI" id="CHEBI:29035"/>
        <label>2</label>
    </ligand>
</feature>
<feature type="binding site" evidence="1">
    <location>
        <position position="194"/>
    </location>
    <ligand>
        <name>Mn(2+)</name>
        <dbReference type="ChEBI" id="CHEBI:29035"/>
        <label>2</label>
    </ligand>
</feature>
<sequence length="423" mass="44821">MPRTDDLQDPAGPAPDDERLTADAEAIAEDLVTLRRELHQLPEVGLHLPETQARVLAALEGLPLEVTTGNTTTSVVAVLRGEHPGPAVILRADMDALPLTEQNDLPYRSSNGAMHACGHDLHTAALVGAARLLSERQEQLHGSVILMFQPGEESLGGATYMLEEGLLDAARTGETATRPAGATHDQVVAAYALHVFPGERGRIEYAVGPAMASSNRLYVTMHGAGGHGSQPHLATDPVPALFEFGTALQARITRAFSVFDPVVATVTQLSAGDAVNVIPPSARLGATVRTISDEALDGIEAEAHRAAENIARAHGCTAEVDFVRQYPVTHNDPDATEQAAGWLRELFGDEAVTRHPTPRMTGEDFSFVANEVPGVFLYVGASPDDVDPATAAFNHSPLVLFDDAVLPTMAATLSHLALRRLAG</sequence>
<keyword evidence="4" id="KW-1185">Reference proteome</keyword>
<feature type="binding site" evidence="1">
    <location>
        <position position="119"/>
    </location>
    <ligand>
        <name>Mn(2+)</name>
        <dbReference type="ChEBI" id="CHEBI:29035"/>
        <label>2</label>
    </ligand>
</feature>
<name>C7NF35_KYTSD</name>
<dbReference type="AlphaFoldDB" id="C7NF35"/>
<feature type="binding site" evidence="1">
    <location>
        <position position="117"/>
    </location>
    <ligand>
        <name>Mn(2+)</name>
        <dbReference type="ChEBI" id="CHEBI:29035"/>
        <label>2</label>
    </ligand>
</feature>
<dbReference type="Pfam" id="PF01546">
    <property type="entry name" value="Peptidase_M20"/>
    <property type="match status" value="1"/>
</dbReference>
<dbReference type="HOGENOM" id="CLU_023257_0_1_11"/>
<reference evidence="3 4" key="1">
    <citation type="journal article" date="2009" name="Stand. Genomic Sci.">
        <title>Complete genome sequence of Kytococcus sedentarius type strain (541).</title>
        <authorList>
            <person name="Sims D."/>
            <person name="Brettin T."/>
            <person name="Detter J.C."/>
            <person name="Han C."/>
            <person name="Lapidus A."/>
            <person name="Copeland A."/>
            <person name="Glavina Del Rio T."/>
            <person name="Nolan M."/>
            <person name="Chen F."/>
            <person name="Lucas S."/>
            <person name="Tice H."/>
            <person name="Cheng J.F."/>
            <person name="Bruce D."/>
            <person name="Goodwin L."/>
            <person name="Pitluck S."/>
            <person name="Ovchinnikova G."/>
            <person name="Pati A."/>
            <person name="Ivanova N."/>
            <person name="Mavrommatis K."/>
            <person name="Chen A."/>
            <person name="Palaniappan K."/>
            <person name="D'haeseleer P."/>
            <person name="Chain P."/>
            <person name="Bristow J."/>
            <person name="Eisen J.A."/>
            <person name="Markowitz V."/>
            <person name="Hugenholtz P."/>
            <person name="Schneider S."/>
            <person name="Goker M."/>
            <person name="Pukall R."/>
            <person name="Kyrpides N.C."/>
            <person name="Klenk H.P."/>
        </authorList>
    </citation>
    <scope>NUCLEOTIDE SEQUENCE [LARGE SCALE GENOMIC DNA]</scope>
    <source>
        <strain evidence="4">ATCC 14392 / DSM 20547 / JCM 11482 / CCUG 33030 / NBRC 15357 / NCTC 11040 / CCM 314 / 541</strain>
    </source>
</reference>
<feature type="binding site" evidence="1">
    <location>
        <position position="153"/>
    </location>
    <ligand>
        <name>Mn(2+)</name>
        <dbReference type="ChEBI" id="CHEBI:29035"/>
        <label>2</label>
    </ligand>
</feature>
<dbReference type="Gene3D" id="3.30.70.360">
    <property type="match status" value="1"/>
</dbReference>
<dbReference type="InterPro" id="IPR017439">
    <property type="entry name" value="Amidohydrolase"/>
</dbReference>
<dbReference type="RefSeq" id="WP_015780219.1">
    <property type="nucleotide sequence ID" value="NC_013169.1"/>
</dbReference>
<dbReference type="GO" id="GO:0046872">
    <property type="term" value="F:metal ion binding"/>
    <property type="evidence" value="ECO:0007669"/>
    <property type="project" value="UniProtKB-KW"/>
</dbReference>
<evidence type="ECO:0000256" key="1">
    <source>
        <dbReference type="PIRSR" id="PIRSR005962-1"/>
    </source>
</evidence>
<keyword evidence="1" id="KW-0479">Metal-binding</keyword>
<dbReference type="PANTHER" id="PTHR11014:SF63">
    <property type="entry name" value="METALLOPEPTIDASE, PUTATIVE (AFU_ORTHOLOGUE AFUA_6G09600)-RELATED"/>
    <property type="match status" value="1"/>
</dbReference>
<dbReference type="EMBL" id="CP001686">
    <property type="protein sequence ID" value="ACV07288.1"/>
    <property type="molecule type" value="Genomic_DNA"/>
</dbReference>
<dbReference type="InterPro" id="IPR002933">
    <property type="entry name" value="Peptidase_M20"/>
</dbReference>
<dbReference type="NCBIfam" id="TIGR01891">
    <property type="entry name" value="amidohydrolases"/>
    <property type="match status" value="1"/>
</dbReference>
<dbReference type="eggNOG" id="COG1473">
    <property type="taxonomic scope" value="Bacteria"/>
</dbReference>
<dbReference type="SUPFAM" id="SSF53187">
    <property type="entry name" value="Zn-dependent exopeptidases"/>
    <property type="match status" value="1"/>
</dbReference>
<dbReference type="PIRSF" id="PIRSF005962">
    <property type="entry name" value="Pept_M20D_amidohydro"/>
    <property type="match status" value="1"/>
</dbReference>
<gene>
    <name evidence="3" type="ordered locus">Ksed_23130</name>
</gene>
<accession>C7NF35</accession>
<keyword evidence="1" id="KW-0464">Manganese</keyword>
<organism evidence="3 4">
    <name type="scientific">Kytococcus sedentarius (strain ATCC 14392 / DSM 20547 / JCM 11482 / CCUG 33030 / NBRC 15357 / NCTC 11040 / CCM 314 / 541)</name>
    <name type="common">Micrococcus sedentarius</name>
    <dbReference type="NCBI Taxonomy" id="478801"/>
    <lineage>
        <taxon>Bacteria</taxon>
        <taxon>Bacillati</taxon>
        <taxon>Actinomycetota</taxon>
        <taxon>Actinomycetes</taxon>
        <taxon>Micrococcales</taxon>
        <taxon>Kytococcaceae</taxon>
        <taxon>Kytococcus</taxon>
    </lineage>
</organism>
<dbReference type="KEGG" id="kse:Ksed_23130"/>
<evidence type="ECO:0000313" key="3">
    <source>
        <dbReference type="EMBL" id="ACV07288.1"/>
    </source>
</evidence>
<dbReference type="SUPFAM" id="SSF55031">
    <property type="entry name" value="Bacterial exopeptidase dimerisation domain"/>
    <property type="match status" value="1"/>
</dbReference>
<proteinExistence type="predicted"/>
<dbReference type="Proteomes" id="UP000006666">
    <property type="component" value="Chromosome"/>
</dbReference>